<reference evidence="3 4" key="1">
    <citation type="submission" date="2016-05" db="EMBL/GenBank/DDBJ databases">
        <title>Genome sequencing reveals origins of a unique bacterial endosymbiosis in the earliest lineages of terrestrial Fungi.</title>
        <authorList>
            <consortium name="DOE Joint Genome Institute"/>
            <person name="Uehling J."/>
            <person name="Gryganskyi A."/>
            <person name="Hameed K."/>
            <person name="Tschaplinski T."/>
            <person name="Misztal P."/>
            <person name="Wu S."/>
            <person name="Desiro A."/>
            <person name="Vande Pol N."/>
            <person name="Du Z.-Y."/>
            <person name="Zienkiewicz A."/>
            <person name="Zienkiewicz K."/>
            <person name="Morin E."/>
            <person name="Tisserant E."/>
            <person name="Splivallo R."/>
            <person name="Hainaut M."/>
            <person name="Henrissat B."/>
            <person name="Ohm R."/>
            <person name="Kuo A."/>
            <person name="Yan J."/>
            <person name="Lipzen A."/>
            <person name="Nolan M."/>
            <person name="Labutti K."/>
            <person name="Barry K."/>
            <person name="Goldstein A."/>
            <person name="Labbe J."/>
            <person name="Schadt C."/>
            <person name="Tuskan G."/>
            <person name="Grigoriev I."/>
            <person name="Martin F."/>
            <person name="Vilgalys R."/>
            <person name="Bonito G."/>
        </authorList>
    </citation>
    <scope>NUCLEOTIDE SEQUENCE [LARGE SCALE GENOMIC DNA]</scope>
    <source>
        <strain evidence="3 4">AG-77</strain>
    </source>
</reference>
<keyword evidence="2" id="KW-0732">Signal</keyword>
<evidence type="ECO:0000256" key="2">
    <source>
        <dbReference type="SAM" id="SignalP"/>
    </source>
</evidence>
<feature type="compositionally biased region" description="Acidic residues" evidence="1">
    <location>
        <begin position="67"/>
        <end position="78"/>
    </location>
</feature>
<evidence type="ECO:0000256" key="1">
    <source>
        <dbReference type="SAM" id="MobiDB-lite"/>
    </source>
</evidence>
<feature type="signal peptide" evidence="2">
    <location>
        <begin position="1"/>
        <end position="23"/>
    </location>
</feature>
<gene>
    <name evidence="3" type="ORF">K457DRAFT_25128</name>
</gene>
<accession>A0A197JE39</accession>
<dbReference type="Proteomes" id="UP000078512">
    <property type="component" value="Unassembled WGS sequence"/>
</dbReference>
<feature type="region of interest" description="Disordered" evidence="1">
    <location>
        <begin position="55"/>
        <end position="101"/>
    </location>
</feature>
<dbReference type="AlphaFoldDB" id="A0A197JE39"/>
<organism evidence="3 4">
    <name type="scientific">Linnemannia elongata AG-77</name>
    <dbReference type="NCBI Taxonomy" id="1314771"/>
    <lineage>
        <taxon>Eukaryota</taxon>
        <taxon>Fungi</taxon>
        <taxon>Fungi incertae sedis</taxon>
        <taxon>Mucoromycota</taxon>
        <taxon>Mortierellomycotina</taxon>
        <taxon>Mortierellomycetes</taxon>
        <taxon>Mortierellales</taxon>
        <taxon>Mortierellaceae</taxon>
        <taxon>Linnemannia</taxon>
    </lineage>
</organism>
<evidence type="ECO:0000313" key="4">
    <source>
        <dbReference type="Proteomes" id="UP000078512"/>
    </source>
</evidence>
<name>A0A197JE39_9FUNG</name>
<proteinExistence type="predicted"/>
<dbReference type="EMBL" id="KV442120">
    <property type="protein sequence ID" value="OAQ23407.1"/>
    <property type="molecule type" value="Genomic_DNA"/>
</dbReference>
<sequence length="101" mass="10774">MSRSFISLFVAAIVLVSPMLVLASSPYACICRIDTLARVAHCGQCVTSDIRSGSCWTTGSQGTNSWDVDEDVDKDDDVPGLAERNRKANSSVFSEAEATVA</sequence>
<evidence type="ECO:0000313" key="3">
    <source>
        <dbReference type="EMBL" id="OAQ23407.1"/>
    </source>
</evidence>
<protein>
    <submittedName>
        <fullName evidence="3">Uncharacterized protein</fullName>
    </submittedName>
</protein>
<feature type="chain" id="PRO_5008275835" evidence="2">
    <location>
        <begin position="24"/>
        <end position="101"/>
    </location>
</feature>
<keyword evidence="4" id="KW-1185">Reference proteome</keyword>
<feature type="compositionally biased region" description="Polar residues" evidence="1">
    <location>
        <begin position="55"/>
        <end position="66"/>
    </location>
</feature>